<dbReference type="PANTHER" id="PTHR35567:SF1">
    <property type="entry name" value="CONSERVED FUNGAL PROTEIN (AFU_ORTHOLOGUE AFUA_1G14230)"/>
    <property type="match status" value="1"/>
</dbReference>
<protein>
    <submittedName>
        <fullName evidence="1">Uncharacterized protein</fullName>
    </submittedName>
</protein>
<dbReference type="PANTHER" id="PTHR35567">
    <property type="entry name" value="MALATE DEHYDROGENASE (AFU_ORTHOLOGUE AFUA_2G13800)"/>
    <property type="match status" value="1"/>
</dbReference>
<dbReference type="InterPro" id="IPR021851">
    <property type="entry name" value="DUF3455"/>
</dbReference>
<dbReference type="Pfam" id="PF11937">
    <property type="entry name" value="DUF3455"/>
    <property type="match status" value="1"/>
</dbReference>
<name>A0A9D4UIV9_ADICA</name>
<accession>A0A9D4UIV9</accession>
<evidence type="ECO:0000313" key="1">
    <source>
        <dbReference type="EMBL" id="KAI5068253.1"/>
    </source>
</evidence>
<dbReference type="OrthoDB" id="1893462at2759"/>
<dbReference type="AlphaFoldDB" id="A0A9D4UIV9"/>
<evidence type="ECO:0000313" key="2">
    <source>
        <dbReference type="Proteomes" id="UP000886520"/>
    </source>
</evidence>
<organism evidence="1 2">
    <name type="scientific">Adiantum capillus-veneris</name>
    <name type="common">Maidenhair fern</name>
    <dbReference type="NCBI Taxonomy" id="13818"/>
    <lineage>
        <taxon>Eukaryota</taxon>
        <taxon>Viridiplantae</taxon>
        <taxon>Streptophyta</taxon>
        <taxon>Embryophyta</taxon>
        <taxon>Tracheophyta</taxon>
        <taxon>Polypodiopsida</taxon>
        <taxon>Polypodiidae</taxon>
        <taxon>Polypodiales</taxon>
        <taxon>Pteridineae</taxon>
        <taxon>Pteridaceae</taxon>
        <taxon>Vittarioideae</taxon>
        <taxon>Adiantum</taxon>
    </lineage>
</organism>
<sequence length="199" mass="21557">MARAEKKMGDSSNCSLQLLEGVDIPAEIAVPSGHELKEAYYAEGLQHYVFNGSAWVVFNATATLYSVEGAAGNYTKVGGRRLVQAAQKKYRCAVGQHFFLGRPDPAGGQPSWETILPAYSLVTARSLQAVTVDPRSITWNLFQATSYSSSQDVLGAVTYLQRLASKGGLPPLASLGAQFGDIHVTPYSIIYAFYVEEKQ</sequence>
<comment type="caution">
    <text evidence="1">The sequence shown here is derived from an EMBL/GenBank/DDBJ whole genome shotgun (WGS) entry which is preliminary data.</text>
</comment>
<proteinExistence type="predicted"/>
<gene>
    <name evidence="1" type="ORF">GOP47_0016598</name>
</gene>
<dbReference type="EMBL" id="JABFUD020000016">
    <property type="protein sequence ID" value="KAI5068253.1"/>
    <property type="molecule type" value="Genomic_DNA"/>
</dbReference>
<dbReference type="Proteomes" id="UP000886520">
    <property type="component" value="Chromosome 16"/>
</dbReference>
<reference evidence="1" key="1">
    <citation type="submission" date="2021-01" db="EMBL/GenBank/DDBJ databases">
        <title>Adiantum capillus-veneris genome.</title>
        <authorList>
            <person name="Fang Y."/>
            <person name="Liao Q."/>
        </authorList>
    </citation>
    <scope>NUCLEOTIDE SEQUENCE</scope>
    <source>
        <strain evidence="1">H3</strain>
        <tissue evidence="1">Leaf</tissue>
    </source>
</reference>
<keyword evidence="2" id="KW-1185">Reference proteome</keyword>